<dbReference type="Pfam" id="PF05721">
    <property type="entry name" value="PhyH"/>
    <property type="match status" value="1"/>
</dbReference>
<dbReference type="OrthoDB" id="9791262at2"/>
<dbReference type="RefSeq" id="WP_044250117.1">
    <property type="nucleotide sequence ID" value="NZ_ASRX01000092.1"/>
</dbReference>
<dbReference type="PANTHER" id="PTHR20883:SF48">
    <property type="entry name" value="ECTOINE DIOXYGENASE"/>
    <property type="match status" value="1"/>
</dbReference>
<dbReference type="EMBL" id="ASRX01000092">
    <property type="protein sequence ID" value="EYF01004.1"/>
    <property type="molecule type" value="Genomic_DNA"/>
</dbReference>
<dbReference type="AlphaFoldDB" id="A0A017SVM0"/>
<sequence length="286" mass="32456">MSFEPTDAEVQSFHDHGYLVLPCRFGADDVRRMRDEADRILELCINSSLANQRKSGRLNIIQRPGGPQVVRRIQPIIDLSLPLHQFSHDPRLLDPLRHLLGGEVALMEEKITYKEPLPTPVQGLPCEEDMDDRFVVHSDWAYYKDQGYPKGLISTAVCLDDCTEASGPLRVWPGSHLVHREHERTPFGRQVLPHLLDLHGGEDVLAPAGSMILWHAMLVHSSRPNVSGRPRRLMIYSHYLADAGLGFDARNGPLRLAESPWEWRYQRLKDAGAFQDVFHAPQFPEG</sequence>
<organism evidence="2 3">
    <name type="scientific">Chondromyces apiculatus DSM 436</name>
    <dbReference type="NCBI Taxonomy" id="1192034"/>
    <lineage>
        <taxon>Bacteria</taxon>
        <taxon>Pseudomonadati</taxon>
        <taxon>Myxococcota</taxon>
        <taxon>Polyangia</taxon>
        <taxon>Polyangiales</taxon>
        <taxon>Polyangiaceae</taxon>
        <taxon>Chondromyces</taxon>
    </lineage>
</organism>
<dbReference type="Proteomes" id="UP000019678">
    <property type="component" value="Unassembled WGS sequence"/>
</dbReference>
<accession>A0A017SVM0</accession>
<reference evidence="2 3" key="1">
    <citation type="submission" date="2013-05" db="EMBL/GenBank/DDBJ databases">
        <title>Genome assembly of Chondromyces apiculatus DSM 436.</title>
        <authorList>
            <person name="Sharma G."/>
            <person name="Khatri I."/>
            <person name="Kaur C."/>
            <person name="Mayilraj S."/>
            <person name="Subramanian S."/>
        </authorList>
    </citation>
    <scope>NUCLEOTIDE SEQUENCE [LARGE SCALE GENOMIC DNA]</scope>
    <source>
        <strain evidence="2 3">DSM 436</strain>
    </source>
</reference>
<keyword evidence="3" id="KW-1185">Reference proteome</keyword>
<keyword evidence="2" id="KW-0223">Dioxygenase</keyword>
<dbReference type="eggNOG" id="COG5285">
    <property type="taxonomic scope" value="Bacteria"/>
</dbReference>
<dbReference type="InterPro" id="IPR008775">
    <property type="entry name" value="Phytyl_CoA_dOase-like"/>
</dbReference>
<evidence type="ECO:0000313" key="2">
    <source>
        <dbReference type="EMBL" id="EYF01004.1"/>
    </source>
</evidence>
<dbReference type="STRING" id="1192034.CAP_8791"/>
<dbReference type="GO" id="GO:0016706">
    <property type="term" value="F:2-oxoglutarate-dependent dioxygenase activity"/>
    <property type="evidence" value="ECO:0007669"/>
    <property type="project" value="UniProtKB-ARBA"/>
</dbReference>
<dbReference type="PANTHER" id="PTHR20883">
    <property type="entry name" value="PHYTANOYL-COA DIOXYGENASE DOMAIN CONTAINING 1"/>
    <property type="match status" value="1"/>
</dbReference>
<name>A0A017SVM0_9BACT</name>
<dbReference type="GO" id="GO:0005506">
    <property type="term" value="F:iron ion binding"/>
    <property type="evidence" value="ECO:0007669"/>
    <property type="project" value="UniProtKB-ARBA"/>
</dbReference>
<dbReference type="SUPFAM" id="SSF51197">
    <property type="entry name" value="Clavaminate synthase-like"/>
    <property type="match status" value="1"/>
</dbReference>
<gene>
    <name evidence="2" type="ORF">CAP_8791</name>
</gene>
<comment type="cofactor">
    <cofactor evidence="1">
        <name>Fe(2+)</name>
        <dbReference type="ChEBI" id="CHEBI:29033"/>
    </cofactor>
</comment>
<evidence type="ECO:0000256" key="1">
    <source>
        <dbReference type="ARBA" id="ARBA00001954"/>
    </source>
</evidence>
<proteinExistence type="predicted"/>
<protein>
    <submittedName>
        <fullName evidence="2">Phytanoyl-CoA dioxygenase</fullName>
    </submittedName>
</protein>
<dbReference type="Gene3D" id="2.60.120.620">
    <property type="entry name" value="q2cbj1_9rhob like domain"/>
    <property type="match status" value="1"/>
</dbReference>
<keyword evidence="2" id="KW-0560">Oxidoreductase</keyword>
<evidence type="ECO:0000313" key="3">
    <source>
        <dbReference type="Proteomes" id="UP000019678"/>
    </source>
</evidence>
<comment type="caution">
    <text evidence="2">The sequence shown here is derived from an EMBL/GenBank/DDBJ whole genome shotgun (WGS) entry which is preliminary data.</text>
</comment>